<dbReference type="InterPro" id="IPR055767">
    <property type="entry name" value="DUF7343"/>
</dbReference>
<sequence>MDARAVRALLCCLVVLGGMGASVGLAPLVGAGTAVGHDGPIAADVDGSGSGIDTDSTSATAADAHVSSRQEEEPSLSGYYRINVEIDLHGNGSATWAVEYRYRLDDGNETVDWESLRQDIEDRPEAYLESFEDRREETLVAAENETGRNMTMSNFAVETDESADPQYGKVRFTFDWGSFSHVEVNRIEAGDALEGFVIDERTRLIVSWPDEYQNASIEPEPDDSGERSVLWSGEETREFVDGEPRIELIQTGGDPIQSPSDAREELPLSWLAGLGIGLLAALAVGWWWMTQREESGDRDGDTSDQPAGSVANAEPATDVDEPDEPTGPPLELLSNEERVMRLLEQHGGRIKQQQVVAELDWTEAKTSQVVSGLREEEQIEVFRIGRENVLSIPDDADDRVGLETDADEDELDASGEP</sequence>
<feature type="compositionally biased region" description="Acidic residues" evidence="1">
    <location>
        <begin position="404"/>
        <end position="417"/>
    </location>
</feature>
<dbReference type="Pfam" id="PF24034">
    <property type="entry name" value="DUF7343"/>
    <property type="match status" value="1"/>
</dbReference>
<dbReference type="AlphaFoldDB" id="A0AAP3E3P5"/>
<dbReference type="RefSeq" id="WP_338005462.1">
    <property type="nucleotide sequence ID" value="NZ_JAOPKA010000017.1"/>
</dbReference>
<keyword evidence="2" id="KW-0812">Transmembrane</keyword>
<organism evidence="5 8">
    <name type="scientific">Natronoglomus mannanivorans</name>
    <dbReference type="NCBI Taxonomy" id="2979990"/>
    <lineage>
        <taxon>Archaea</taxon>
        <taxon>Methanobacteriati</taxon>
        <taxon>Methanobacteriota</taxon>
        <taxon>Stenosarchaea group</taxon>
        <taxon>Halobacteria</taxon>
        <taxon>Halobacteriales</taxon>
        <taxon>Natrialbaceae</taxon>
        <taxon>Natronoglomus</taxon>
    </lineage>
</organism>
<name>A0AAP3E3P5_9EURY</name>
<dbReference type="Proteomes" id="UP001320972">
    <property type="component" value="Unassembled WGS sequence"/>
</dbReference>
<feature type="domain" description="DUF7345" evidence="4">
    <location>
        <begin position="85"/>
        <end position="212"/>
    </location>
</feature>
<evidence type="ECO:0000256" key="2">
    <source>
        <dbReference type="SAM" id="Phobius"/>
    </source>
</evidence>
<feature type="region of interest" description="Disordered" evidence="1">
    <location>
        <begin position="293"/>
        <end position="333"/>
    </location>
</feature>
<evidence type="ECO:0000313" key="5">
    <source>
        <dbReference type="EMBL" id="MCU4743645.1"/>
    </source>
</evidence>
<evidence type="ECO:0000256" key="1">
    <source>
        <dbReference type="SAM" id="MobiDB-lite"/>
    </source>
</evidence>
<keyword evidence="2" id="KW-0472">Membrane</keyword>
<dbReference type="Pfam" id="PF24036">
    <property type="entry name" value="DUF7345"/>
    <property type="match status" value="1"/>
</dbReference>
<dbReference type="EMBL" id="JAOPKA010000017">
    <property type="protein sequence ID" value="MCU4743645.1"/>
    <property type="molecule type" value="Genomic_DNA"/>
</dbReference>
<proteinExistence type="predicted"/>
<evidence type="ECO:0000313" key="8">
    <source>
        <dbReference type="Proteomes" id="UP001321018"/>
    </source>
</evidence>
<accession>A0AAP3E3P5</accession>
<dbReference type="InterPro" id="IPR055769">
    <property type="entry name" value="DUF7345"/>
</dbReference>
<dbReference type="Proteomes" id="UP001321018">
    <property type="component" value="Unassembled WGS sequence"/>
</dbReference>
<feature type="domain" description="DUF7343" evidence="3">
    <location>
        <begin position="332"/>
        <end position="393"/>
    </location>
</feature>
<feature type="region of interest" description="Disordered" evidence="1">
    <location>
        <begin position="395"/>
        <end position="417"/>
    </location>
</feature>
<reference evidence="5 7" key="1">
    <citation type="submission" date="2022-09" db="EMBL/GenBank/DDBJ databases">
        <title>Enrichment on poylsaccharides allowed isolation of novel metabolic and taxonomic groups of Haloarchaea.</title>
        <authorList>
            <person name="Sorokin D.Y."/>
            <person name="Elcheninov A.G."/>
            <person name="Khizhniak T.V."/>
            <person name="Kolganova T.V."/>
            <person name="Kublanov I.V."/>
        </authorList>
    </citation>
    <scope>NUCLEOTIDE SEQUENCE</scope>
    <source>
        <strain evidence="6 7">AArc-m2/3/4</strain>
        <strain evidence="5">AArc-xg1-1</strain>
    </source>
</reference>
<gene>
    <name evidence="6" type="ORF">OB955_05075</name>
    <name evidence="5" type="ORF">OB960_19865</name>
</gene>
<evidence type="ECO:0000313" key="6">
    <source>
        <dbReference type="EMBL" id="MCU4972104.1"/>
    </source>
</evidence>
<keyword evidence="2" id="KW-1133">Transmembrane helix</keyword>
<feature type="transmembrane region" description="Helical" evidence="2">
    <location>
        <begin position="268"/>
        <end position="288"/>
    </location>
</feature>
<dbReference type="EMBL" id="JAOPKB010000002">
    <property type="protein sequence ID" value="MCU4972104.1"/>
    <property type="molecule type" value="Genomic_DNA"/>
</dbReference>
<evidence type="ECO:0000313" key="7">
    <source>
        <dbReference type="Proteomes" id="UP001320972"/>
    </source>
</evidence>
<evidence type="ECO:0000259" key="4">
    <source>
        <dbReference type="Pfam" id="PF24036"/>
    </source>
</evidence>
<comment type="caution">
    <text evidence="5">The sequence shown here is derived from an EMBL/GenBank/DDBJ whole genome shotgun (WGS) entry which is preliminary data.</text>
</comment>
<evidence type="ECO:0000259" key="3">
    <source>
        <dbReference type="Pfam" id="PF24034"/>
    </source>
</evidence>
<feature type="region of interest" description="Disordered" evidence="1">
    <location>
        <begin position="45"/>
        <end position="72"/>
    </location>
</feature>
<evidence type="ECO:0008006" key="9">
    <source>
        <dbReference type="Google" id="ProtNLM"/>
    </source>
</evidence>
<feature type="compositionally biased region" description="Low complexity" evidence="1">
    <location>
        <begin position="51"/>
        <end position="64"/>
    </location>
</feature>
<protein>
    <recommendedName>
        <fullName evidence="9">IclR helix-turn-helix domain-containing protein</fullName>
    </recommendedName>
</protein>
<keyword evidence="7" id="KW-1185">Reference proteome</keyword>